<comment type="caution">
    <text evidence="3">The sequence shown here is derived from an EMBL/GenBank/DDBJ whole genome shotgun (WGS) entry which is preliminary data.</text>
</comment>
<reference evidence="3" key="1">
    <citation type="submission" date="2020-04" db="EMBL/GenBank/DDBJ databases">
        <title>Deep metagenomics examines the oral microbiome during advanced dental caries in children, revealing novel taxa and co-occurrences with host molecules.</title>
        <authorList>
            <person name="Baker J.L."/>
            <person name="Morton J.T."/>
            <person name="Dinis M."/>
            <person name="Alvarez R."/>
            <person name="Tran N.C."/>
            <person name="Knight R."/>
            <person name="Edlund A."/>
        </authorList>
    </citation>
    <scope>NUCLEOTIDE SEQUENCE</scope>
    <source>
        <strain evidence="3">JCVI_32_bin.24</strain>
    </source>
</reference>
<sequence>MARTLLAIYPHSARRYDEMMSADGAVRPHWQQFFSHLDAVAPDEMRQRLAFVDRRILENGVTYNVYAAPDGADRPWALDPVPLIIPPEEWAEVSAAVAQRAALLNAMLADLYGPQTLLAEGLLPPALVYGQHGYLWPCHGIKPPGDIWLHSYAVDLARSPNGRWWVIADRTQAPSGAGYALENRLIVSRVFPEMFRDLRVQHVADFFRAKQEGLTALAPVEGDEQPHIVLLTPGPYNETYFEHAYLARYLGYPLVEGQDLTVRGDTVYLKTLRGLKRVHVILRRQDDSYCDPLELRGDSALGVPGLLNVARAGRVVIANALGSGLLGSGALMGFLPAICERLLGEKLMMPSVATWWCGEKPALEYVKKHFDELVIKPAYPTQHMEPVFGHEVKGEERAEILRRIEARPHAYVAQEMVHLSQAPTWSRAHERRLLARPVGLRAYAVTTPDGYSVMPGGLARVGTAGDTRILSMQRGGASKDTWVLTNGPVSDFSLLKPSVGVRDLVRAGANLSSRVVENLFWLGRYSERFDDSARMLRVALGRVVVAGGGKTPAVIAAMALARHVGVLPEPDEDDPVKEGSEHVLLEAIYNPDQPGSLAGNIRSLMWTATHVRERLSLDHWHSLNRLQRDQQAALKKHPTLTEAIAFLDRVLGVSSSLTGFAMDNMTRDDGWRFLIIGRRLERLSFLAQSLAQFLTMEPASGPESLDWLLDLMDSIITYRSRYSRSPELLPVIDLLVFDDSNPHGVLFQAGVLTRYLERMGRELGTDFDGALAEAIERLRAFDLGKLEHLPYSRGFASAPCSELAGLLRDLQTAAGQLSDWLGMRYFTHVGDVSRQTMAL</sequence>
<proteinExistence type="predicted"/>
<accession>A0A930FYJ4</accession>
<evidence type="ECO:0000259" key="1">
    <source>
        <dbReference type="Pfam" id="PF04168"/>
    </source>
</evidence>
<dbReference type="Gene3D" id="3.30.1490.270">
    <property type="match status" value="1"/>
</dbReference>
<protein>
    <submittedName>
        <fullName evidence="3">Circularly permuted type 2 ATP-grasp protein</fullName>
    </submittedName>
</protein>
<dbReference type="SUPFAM" id="SSF56059">
    <property type="entry name" value="Glutathione synthetase ATP-binding domain-like"/>
    <property type="match status" value="1"/>
</dbReference>
<dbReference type="EMBL" id="JABZMI010000040">
    <property type="protein sequence ID" value="MBF1164116.1"/>
    <property type="molecule type" value="Genomic_DNA"/>
</dbReference>
<feature type="domain" description="Circularly permuted ATP-grasp type 2" evidence="2">
    <location>
        <begin position="82"/>
        <end position="461"/>
    </location>
</feature>
<dbReference type="AlphaFoldDB" id="A0A930FYJ4"/>
<dbReference type="PANTHER" id="PTHR34595:SF2">
    <property type="entry name" value="BLR2978 PROTEIN"/>
    <property type="match status" value="1"/>
</dbReference>
<dbReference type="Pfam" id="PF04168">
    <property type="entry name" value="Alpha-E"/>
    <property type="match status" value="1"/>
</dbReference>
<dbReference type="InterPro" id="IPR025841">
    <property type="entry name" value="CP_ATPgrasp_2"/>
</dbReference>
<gene>
    <name evidence="3" type="ORF">HXL68_03645</name>
</gene>
<name>A0A930FYJ4_9RHOO</name>
<dbReference type="InterPro" id="IPR007296">
    <property type="entry name" value="DUF403"/>
</dbReference>
<dbReference type="Gene3D" id="3.40.50.11290">
    <property type="match status" value="1"/>
</dbReference>
<evidence type="ECO:0000313" key="3">
    <source>
        <dbReference type="EMBL" id="MBF1164116.1"/>
    </source>
</evidence>
<dbReference type="Pfam" id="PF14403">
    <property type="entry name" value="CP_ATPgrasp_2"/>
    <property type="match status" value="1"/>
</dbReference>
<evidence type="ECO:0000313" key="4">
    <source>
        <dbReference type="Proteomes" id="UP000718593"/>
    </source>
</evidence>
<dbReference type="InterPro" id="IPR051680">
    <property type="entry name" value="ATP-dep_Glu-Cys_Ligase-2"/>
</dbReference>
<dbReference type="Proteomes" id="UP000718593">
    <property type="component" value="Unassembled WGS sequence"/>
</dbReference>
<dbReference type="PANTHER" id="PTHR34595">
    <property type="entry name" value="BLR5612 PROTEIN"/>
    <property type="match status" value="1"/>
</dbReference>
<evidence type="ECO:0000259" key="2">
    <source>
        <dbReference type="Pfam" id="PF14403"/>
    </source>
</evidence>
<organism evidence="3 4">
    <name type="scientific">Dechloromonas agitata</name>
    <dbReference type="NCBI Taxonomy" id="73030"/>
    <lineage>
        <taxon>Bacteria</taxon>
        <taxon>Pseudomonadati</taxon>
        <taxon>Pseudomonadota</taxon>
        <taxon>Betaproteobacteria</taxon>
        <taxon>Rhodocyclales</taxon>
        <taxon>Azonexaceae</taxon>
        <taxon>Dechloromonas</taxon>
    </lineage>
</organism>
<feature type="domain" description="DUF403" evidence="1">
    <location>
        <begin position="511"/>
        <end position="826"/>
    </location>
</feature>